<reference evidence="3" key="1">
    <citation type="journal article" date="2019" name="Int. J. Syst. Evol. Microbiol.">
        <title>The Global Catalogue of Microorganisms (GCM) 10K type strain sequencing project: providing services to taxonomists for standard genome sequencing and annotation.</title>
        <authorList>
            <consortium name="The Broad Institute Genomics Platform"/>
            <consortium name="The Broad Institute Genome Sequencing Center for Infectious Disease"/>
            <person name="Wu L."/>
            <person name="Ma J."/>
        </authorList>
    </citation>
    <scope>NUCLEOTIDE SEQUENCE [LARGE SCALE GENOMIC DNA]</scope>
    <source>
        <strain evidence="3">CCUG 57113</strain>
    </source>
</reference>
<proteinExistence type="predicted"/>
<name>A0ABW0LR35_9BACL</name>
<dbReference type="Pfam" id="PF20240">
    <property type="entry name" value="DUF6597"/>
    <property type="match status" value="1"/>
</dbReference>
<dbReference type="Proteomes" id="UP001596105">
    <property type="component" value="Unassembled WGS sequence"/>
</dbReference>
<evidence type="ECO:0000313" key="2">
    <source>
        <dbReference type="EMBL" id="MFC5467427.1"/>
    </source>
</evidence>
<dbReference type="EMBL" id="JBHSMH010000004">
    <property type="protein sequence ID" value="MFC5467427.1"/>
    <property type="molecule type" value="Genomic_DNA"/>
</dbReference>
<gene>
    <name evidence="2" type="ORF">ACFPPD_01770</name>
</gene>
<organism evidence="2 3">
    <name type="scientific">Cohnella suwonensis</name>
    <dbReference type="NCBI Taxonomy" id="696072"/>
    <lineage>
        <taxon>Bacteria</taxon>
        <taxon>Bacillati</taxon>
        <taxon>Bacillota</taxon>
        <taxon>Bacilli</taxon>
        <taxon>Bacillales</taxon>
        <taxon>Paenibacillaceae</taxon>
        <taxon>Cohnella</taxon>
    </lineage>
</organism>
<evidence type="ECO:0000259" key="1">
    <source>
        <dbReference type="Pfam" id="PF20240"/>
    </source>
</evidence>
<dbReference type="InterPro" id="IPR046532">
    <property type="entry name" value="DUF6597"/>
</dbReference>
<feature type="domain" description="DUF6597" evidence="1">
    <location>
        <begin position="11"/>
        <end position="54"/>
    </location>
</feature>
<keyword evidence="3" id="KW-1185">Reference proteome</keyword>
<dbReference type="RefSeq" id="WP_378081152.1">
    <property type="nucleotide sequence ID" value="NZ_JBHSMH010000004.1"/>
</dbReference>
<accession>A0ABW0LR35</accession>
<protein>
    <submittedName>
        <fullName evidence="2">DUF6597 domain-containing transcriptional factor</fullName>
    </submittedName>
</protein>
<comment type="caution">
    <text evidence="2">The sequence shown here is derived from an EMBL/GenBank/DDBJ whole genome shotgun (WGS) entry which is preliminary data.</text>
</comment>
<evidence type="ECO:0000313" key="3">
    <source>
        <dbReference type="Proteomes" id="UP001596105"/>
    </source>
</evidence>
<sequence length="101" mass="11011">MSCSRKGKREYGIWDKTSAQALEGEGRVLALKFNPGGFYPFWGRPLSTLTERSIGAEGVFGEAVLALEKEMLAADDLSGQVGRMDRFLLDRLPVADANVSS</sequence>